<dbReference type="Proteomes" id="UP001558652">
    <property type="component" value="Unassembled WGS sequence"/>
</dbReference>
<sequence length="167" mass="18950">MRSPEGSPWNPTDFDISLREDPDREPELVGQPRGGEEPPNHLLRVVIAAVNDKRLQLILEETYGTDIETSCHRYKHLVTITMKIGREVADSNIWDVVNQIIVPHKEYHVFSSSPRLVGLLEGAYALGRVAAQSTLIRCTRQLQTVEDEQRQREIVEVYHEGLQITGA</sequence>
<dbReference type="AlphaFoldDB" id="A0ABD0YE25"/>
<name>A0ABD0YE25_9HEMI</name>
<evidence type="ECO:0000313" key="3">
    <source>
        <dbReference type="Proteomes" id="UP001558652"/>
    </source>
</evidence>
<accession>A0ABD0YE25</accession>
<proteinExistence type="predicted"/>
<keyword evidence="3" id="KW-1185">Reference proteome</keyword>
<evidence type="ECO:0000313" key="2">
    <source>
        <dbReference type="EMBL" id="KAL1129560.1"/>
    </source>
</evidence>
<evidence type="ECO:0000256" key="1">
    <source>
        <dbReference type="SAM" id="MobiDB-lite"/>
    </source>
</evidence>
<feature type="region of interest" description="Disordered" evidence="1">
    <location>
        <begin position="1"/>
        <end position="39"/>
    </location>
</feature>
<dbReference type="EMBL" id="JBFDAA010000008">
    <property type="protein sequence ID" value="KAL1129560.1"/>
    <property type="molecule type" value="Genomic_DNA"/>
</dbReference>
<gene>
    <name evidence="2" type="ORF">AAG570_012505</name>
</gene>
<comment type="caution">
    <text evidence="2">The sequence shown here is derived from an EMBL/GenBank/DDBJ whole genome shotgun (WGS) entry which is preliminary data.</text>
</comment>
<feature type="compositionally biased region" description="Basic and acidic residues" evidence="1">
    <location>
        <begin position="16"/>
        <end position="27"/>
    </location>
</feature>
<organism evidence="2 3">
    <name type="scientific">Ranatra chinensis</name>
    <dbReference type="NCBI Taxonomy" id="642074"/>
    <lineage>
        <taxon>Eukaryota</taxon>
        <taxon>Metazoa</taxon>
        <taxon>Ecdysozoa</taxon>
        <taxon>Arthropoda</taxon>
        <taxon>Hexapoda</taxon>
        <taxon>Insecta</taxon>
        <taxon>Pterygota</taxon>
        <taxon>Neoptera</taxon>
        <taxon>Paraneoptera</taxon>
        <taxon>Hemiptera</taxon>
        <taxon>Heteroptera</taxon>
        <taxon>Panheteroptera</taxon>
        <taxon>Nepomorpha</taxon>
        <taxon>Nepidae</taxon>
        <taxon>Ranatrinae</taxon>
        <taxon>Ranatra</taxon>
    </lineage>
</organism>
<protein>
    <submittedName>
        <fullName evidence="2">Uncharacterized protein</fullName>
    </submittedName>
</protein>
<reference evidence="2 3" key="1">
    <citation type="submission" date="2024-07" db="EMBL/GenBank/DDBJ databases">
        <title>Chromosome-level genome assembly of the water stick insect Ranatra chinensis (Heteroptera: Nepidae).</title>
        <authorList>
            <person name="Liu X."/>
        </authorList>
    </citation>
    <scope>NUCLEOTIDE SEQUENCE [LARGE SCALE GENOMIC DNA]</scope>
    <source>
        <strain evidence="2">Cailab_2021Rc</strain>
        <tissue evidence="2">Muscle</tissue>
    </source>
</reference>